<organism evidence="2">
    <name type="scientific">Mediterraneibacter gnavus</name>
    <name type="common">Ruminococcus gnavus</name>
    <dbReference type="NCBI Taxonomy" id="33038"/>
    <lineage>
        <taxon>Bacteria</taxon>
        <taxon>Bacillati</taxon>
        <taxon>Bacillota</taxon>
        <taxon>Clostridia</taxon>
        <taxon>Lachnospirales</taxon>
        <taxon>Lachnospiraceae</taxon>
        <taxon>Mediterraneibacter</taxon>
    </lineage>
</organism>
<reference evidence="2" key="1">
    <citation type="submission" date="2019-11" db="EMBL/GenBank/DDBJ databases">
        <authorList>
            <person name="Feng L."/>
        </authorList>
    </citation>
    <scope>NUCLEOTIDE SEQUENCE</scope>
    <source>
        <strain evidence="2">RgnavusLFYP36</strain>
    </source>
</reference>
<gene>
    <name evidence="2" type="ORF">RGLFYP36_02820</name>
</gene>
<dbReference type="Gene3D" id="3.40.630.30">
    <property type="match status" value="1"/>
</dbReference>
<dbReference type="AlphaFoldDB" id="A0A6N3H5J2"/>
<dbReference type="Pfam" id="PF13302">
    <property type="entry name" value="Acetyltransf_3"/>
    <property type="match status" value="1"/>
</dbReference>
<proteinExistence type="predicted"/>
<dbReference type="SUPFAM" id="SSF55729">
    <property type="entry name" value="Acyl-CoA N-acyltransferases (Nat)"/>
    <property type="match status" value="1"/>
</dbReference>
<dbReference type="InterPro" id="IPR016181">
    <property type="entry name" value="Acyl_CoA_acyltransferase"/>
</dbReference>
<dbReference type="RefSeq" id="WP_173865064.1">
    <property type="nucleotide sequence ID" value="NZ_CACRUU010000116.1"/>
</dbReference>
<sequence>MDKEEKYSNRMRLPKDGAILAENDNIVLKAVSEDQKYHMLSVSFECSFLKHEFENETYRKYLWEEFIRENAANYCIYTKDTNEFIGYCGIKNLTRGIPELAIELLSKYRKYGYGFQALSLLMDQFSEITGCCGQAFL</sequence>
<feature type="domain" description="N-acetyltransferase" evidence="1">
    <location>
        <begin position="56"/>
        <end position="127"/>
    </location>
</feature>
<evidence type="ECO:0000313" key="2">
    <source>
        <dbReference type="EMBL" id="VYU71511.1"/>
    </source>
</evidence>
<dbReference type="EMBL" id="CACRUU010000116">
    <property type="protein sequence ID" value="VYU71511.1"/>
    <property type="molecule type" value="Genomic_DNA"/>
</dbReference>
<dbReference type="GO" id="GO:0016747">
    <property type="term" value="F:acyltransferase activity, transferring groups other than amino-acyl groups"/>
    <property type="evidence" value="ECO:0007669"/>
    <property type="project" value="InterPro"/>
</dbReference>
<accession>A0A6N3H5J2</accession>
<evidence type="ECO:0000259" key="1">
    <source>
        <dbReference type="Pfam" id="PF13302"/>
    </source>
</evidence>
<name>A0A6N3H5J2_MEDGN</name>
<protein>
    <recommendedName>
        <fullName evidence="1">N-acetyltransferase domain-containing protein</fullName>
    </recommendedName>
</protein>
<dbReference type="InterPro" id="IPR000182">
    <property type="entry name" value="GNAT_dom"/>
</dbReference>